<dbReference type="GO" id="GO:1990023">
    <property type="term" value="C:mitotic spindle midzone"/>
    <property type="evidence" value="ECO:0007669"/>
    <property type="project" value="TreeGrafter"/>
</dbReference>
<dbReference type="InterPro" id="IPR016024">
    <property type="entry name" value="ARM-type_fold"/>
</dbReference>
<evidence type="ECO:0000256" key="5">
    <source>
        <dbReference type="ARBA" id="ARBA00022701"/>
    </source>
</evidence>
<dbReference type="GO" id="GO:0005876">
    <property type="term" value="C:spindle microtubule"/>
    <property type="evidence" value="ECO:0007669"/>
    <property type="project" value="TreeGrafter"/>
</dbReference>
<evidence type="ECO:0000256" key="1">
    <source>
        <dbReference type="ARBA" id="ARBA00004186"/>
    </source>
</evidence>
<keyword evidence="6" id="KW-0131">Cell cycle</keyword>
<feature type="compositionally biased region" description="Low complexity" evidence="7">
    <location>
        <begin position="554"/>
        <end position="564"/>
    </location>
</feature>
<comment type="subcellular location">
    <subcellularLocation>
        <location evidence="1">Cytoplasm</location>
        <location evidence="1">Cytoskeleton</location>
        <location evidence="1">Spindle</location>
    </subcellularLocation>
</comment>
<evidence type="ECO:0000256" key="2">
    <source>
        <dbReference type="ARBA" id="ARBA00009549"/>
    </source>
</evidence>
<dbReference type="GO" id="GO:0005815">
    <property type="term" value="C:microtubule organizing center"/>
    <property type="evidence" value="ECO:0007669"/>
    <property type="project" value="TreeGrafter"/>
</dbReference>
<evidence type="ECO:0000256" key="7">
    <source>
        <dbReference type="SAM" id="MobiDB-lite"/>
    </source>
</evidence>
<dbReference type="OrthoDB" id="46159at2759"/>
<evidence type="ECO:0000313" key="9">
    <source>
        <dbReference type="EMBL" id="SCU94451.1"/>
    </source>
</evidence>
<dbReference type="EMBL" id="LT598451">
    <property type="protein sequence ID" value="SCU94451.1"/>
    <property type="molecule type" value="Genomic_DNA"/>
</dbReference>
<evidence type="ECO:0000256" key="3">
    <source>
        <dbReference type="ARBA" id="ARBA00016012"/>
    </source>
</evidence>
<keyword evidence="6" id="KW-0498">Mitosis</keyword>
<evidence type="ECO:0000259" key="8">
    <source>
        <dbReference type="Pfam" id="PF12348"/>
    </source>
</evidence>
<accession>A0A1G4JU29</accession>
<dbReference type="Proteomes" id="UP000189911">
    <property type="component" value="Chromosome E"/>
</dbReference>
<keyword evidence="4" id="KW-0132">Cell division</keyword>
<dbReference type="Gene3D" id="1.25.10.10">
    <property type="entry name" value="Leucine-rich Repeat Variant"/>
    <property type="match status" value="1"/>
</dbReference>
<evidence type="ECO:0000256" key="6">
    <source>
        <dbReference type="ARBA" id="ARBA00022776"/>
    </source>
</evidence>
<proteinExistence type="inferred from homology"/>
<name>A0A1G4JU29_9SACH</name>
<dbReference type="InterPro" id="IPR024395">
    <property type="entry name" value="CLASP_N_dom"/>
</dbReference>
<reference evidence="10" key="1">
    <citation type="submission" date="2016-03" db="EMBL/GenBank/DDBJ databases">
        <authorList>
            <person name="Devillers Hugo."/>
        </authorList>
    </citation>
    <scope>NUCLEOTIDE SEQUENCE [LARGE SCALE GENOMIC DNA]</scope>
</reference>
<dbReference type="GO" id="GO:0051301">
    <property type="term" value="P:cell division"/>
    <property type="evidence" value="ECO:0007669"/>
    <property type="project" value="UniProtKB-KW"/>
</dbReference>
<organism evidence="9 10">
    <name type="scientific">Lachancea nothofagi CBS 11611</name>
    <dbReference type="NCBI Taxonomy" id="1266666"/>
    <lineage>
        <taxon>Eukaryota</taxon>
        <taxon>Fungi</taxon>
        <taxon>Dikarya</taxon>
        <taxon>Ascomycota</taxon>
        <taxon>Saccharomycotina</taxon>
        <taxon>Saccharomycetes</taxon>
        <taxon>Saccharomycetales</taxon>
        <taxon>Saccharomycetaceae</taxon>
        <taxon>Lachancea</taxon>
    </lineage>
</organism>
<evidence type="ECO:0000256" key="4">
    <source>
        <dbReference type="ARBA" id="ARBA00022618"/>
    </source>
</evidence>
<keyword evidence="5" id="KW-0493">Microtubule</keyword>
<dbReference type="PANTHER" id="PTHR21567">
    <property type="entry name" value="CLASP"/>
    <property type="match status" value="1"/>
</dbReference>
<feature type="compositionally biased region" description="Polar residues" evidence="7">
    <location>
        <begin position="578"/>
        <end position="596"/>
    </location>
</feature>
<keyword evidence="10" id="KW-1185">Reference proteome</keyword>
<dbReference type="GO" id="GO:0090307">
    <property type="term" value="P:mitotic spindle assembly"/>
    <property type="evidence" value="ECO:0007669"/>
    <property type="project" value="TreeGrafter"/>
</dbReference>
<dbReference type="GO" id="GO:0005881">
    <property type="term" value="C:cytoplasmic microtubule"/>
    <property type="evidence" value="ECO:0007669"/>
    <property type="project" value="TreeGrafter"/>
</dbReference>
<comment type="similarity">
    <text evidence="2">Belongs to the CLASP family.</text>
</comment>
<dbReference type="GO" id="GO:0008017">
    <property type="term" value="F:microtubule binding"/>
    <property type="evidence" value="ECO:0007669"/>
    <property type="project" value="TreeGrafter"/>
</dbReference>
<dbReference type="Pfam" id="PF12348">
    <property type="entry name" value="CLASP_N"/>
    <property type="match status" value="1"/>
</dbReference>
<protein>
    <recommendedName>
        <fullName evidence="3">Protein STU1</fullName>
    </recommendedName>
</protein>
<evidence type="ECO:0000313" key="10">
    <source>
        <dbReference type="Proteomes" id="UP000189911"/>
    </source>
</evidence>
<gene>
    <name evidence="9" type="ORF">LANO_0E06810G</name>
</gene>
<sequence>MANVRMVALYDVLTDGSSSEEEKMHQLAEFKGHVKKELVHEPSIPQYFECLCETLNCNKQSNKVFLLCHSTLCYLIKRVAMQSPAAFDSKEIPKLIIPLLRTVHSGNKIWLGSVKALEAIYLAQPAELEETLETLQLQDNDRVATLLFIDELVQLHQKNNRNPLEILNKFNRLFLSILNEKESSRFQDYELIRDILAKYYTGQSMQEFARRVRNPDIKQLLDIRPTLPLDQIPVTLDQDTQPQPSKFDVQTELQNLLQNQLLTAPPAQSKNYTFLDTLRRDLENMATPFSHHKETEHNWRQRQDAIISLRGIMAGNAPLDYPDELVGSFKDYQLSDCISKAVSSLRTSLSMHACHLVKEMANRLKEKINPIADGLFQSLRNVLSATKKIASQNAFYAACVLLASMHFHSKTFQACFLLSKDKNVSPRCYAAIFLRLFLIRFHTRLDHCLVYIDEWINRSATDAQTKVRESMRTTFWYYYVAYPTNARKLLDGFQPQIRRALESSIPQNLHINYTTSQVNSSESSRRSSLGPVRTPSYAGPTQSSHIQRLSALRSSSDYHPSSVSHRNKHSGTDARKISGSTGTAPRISNGNHQGPQHSPPSSSDQNTQIDLTGEITQNHSNTLIKKYMQEPSWDQNKANKSESELDEIAHYLSSESPSENKLGVQLLQNLCLVGVPLEPQKLKPSIKLILKKAPQFLAELLRVPNFLQLISISEAIEAFGINQVSSEGLLNYFDKDDLIQGSSELLDNIFPSEEQLSLHYVKFRRQILDFIFELLTDLFRTAQRMSKSVSAPITSKLFDLYGKDFSAEKYFNCIFQIYDCDQDNFLSVLEDSPVFLKIKFGRELENRDPHFHSEILASRNATISSNLEDEKHFMELTMVNPLEASQRSSSGNSVLIHDLKIDSNENLADPKTAADSDLPDDAQGFTNFGGLSKLTEMTRVVSLYERPKDNDKDRKSPSLDVDGDYKMSIDLADVKGKASDVDLSDIFSGEQNLRKDPTVKFDDKPLIIQRPQTATSEDHSYPDDQVLESGRLATGDTVSMSREIADNDKGIIDIDHAGQAPNETVTGRSPSLSEIKSESKIDTATGAVPLLRKDDRKNVGFDILSSFADSVGLEFELTALVTASNIPYRLGNLITILNKIKNGSFTIRDLNLMIYFFIVGGREDTLREWLQESDGFEQLIEIQGILIKSIGDSPEFPQALATRCILLFSCLLIVESAITSGDKLTAHYSRNVSHTWQYIITIMSQLENFANECYILCDELRTYLISKHFLLKGNFTKLLEELDEPEKINTVKGTFMLASIRQLYCSHYASLDKSVVEDLYCCAKNYLLSNMTELRKEATELLTELQTFSIANGVPGDQFLNQLYPEEAELVKSLATDRNA</sequence>
<feature type="region of interest" description="Disordered" evidence="7">
    <location>
        <begin position="512"/>
        <end position="608"/>
    </location>
</feature>
<dbReference type="InterPro" id="IPR011989">
    <property type="entry name" value="ARM-like"/>
</dbReference>
<dbReference type="GO" id="GO:0060172">
    <property type="term" value="P:astral microtubule depolymerization"/>
    <property type="evidence" value="ECO:0007669"/>
    <property type="project" value="TreeGrafter"/>
</dbReference>
<dbReference type="SUPFAM" id="SSF48371">
    <property type="entry name" value="ARM repeat"/>
    <property type="match status" value="1"/>
</dbReference>
<dbReference type="PANTHER" id="PTHR21567:SF9">
    <property type="entry name" value="CLIP-ASSOCIATING PROTEIN"/>
    <property type="match status" value="1"/>
</dbReference>
<feature type="domain" description="CLASP N-terminal" evidence="8">
    <location>
        <begin position="278"/>
        <end position="502"/>
    </location>
</feature>